<organism evidence="1 2">
    <name type="scientific">Ditylenchus dipsaci</name>
    <dbReference type="NCBI Taxonomy" id="166011"/>
    <lineage>
        <taxon>Eukaryota</taxon>
        <taxon>Metazoa</taxon>
        <taxon>Ecdysozoa</taxon>
        <taxon>Nematoda</taxon>
        <taxon>Chromadorea</taxon>
        <taxon>Rhabditida</taxon>
        <taxon>Tylenchina</taxon>
        <taxon>Tylenchomorpha</taxon>
        <taxon>Sphaerularioidea</taxon>
        <taxon>Anguinidae</taxon>
        <taxon>Anguininae</taxon>
        <taxon>Ditylenchus</taxon>
    </lineage>
</organism>
<accession>A0A915DAS9</accession>
<keyword evidence="1" id="KW-1185">Reference proteome</keyword>
<dbReference type="WBParaSite" id="jg17675">
    <property type="protein sequence ID" value="jg17675"/>
    <property type="gene ID" value="jg17675"/>
</dbReference>
<proteinExistence type="predicted"/>
<sequence>MNDSALLNAIACKTMAKKQAKKSVVEKITSADVSDEHKDFLIDLTSERYGIQQTSIIQVSERSKPCG</sequence>
<reference evidence="2" key="1">
    <citation type="submission" date="2022-11" db="UniProtKB">
        <authorList>
            <consortium name="WormBaseParasite"/>
        </authorList>
    </citation>
    <scope>IDENTIFICATION</scope>
</reference>
<evidence type="ECO:0000313" key="2">
    <source>
        <dbReference type="WBParaSite" id="jg17675"/>
    </source>
</evidence>
<dbReference type="AlphaFoldDB" id="A0A915DAS9"/>
<dbReference type="Proteomes" id="UP000887574">
    <property type="component" value="Unplaced"/>
</dbReference>
<evidence type="ECO:0000313" key="1">
    <source>
        <dbReference type="Proteomes" id="UP000887574"/>
    </source>
</evidence>
<name>A0A915DAS9_9BILA</name>
<protein>
    <submittedName>
        <fullName evidence="2">Uncharacterized protein</fullName>
    </submittedName>
</protein>